<reference evidence="3" key="1">
    <citation type="submission" date="2023-07" db="EMBL/GenBank/DDBJ databases">
        <title>30 novel species of actinomycetes from the DSMZ collection.</title>
        <authorList>
            <person name="Nouioui I."/>
        </authorList>
    </citation>
    <scope>NUCLEOTIDE SEQUENCE [LARGE SCALE GENOMIC DNA]</scope>
    <source>
        <strain evidence="3">DSM 45834</strain>
    </source>
</reference>
<proteinExistence type="predicted"/>
<evidence type="ECO:0000313" key="3">
    <source>
        <dbReference type="Proteomes" id="UP001183202"/>
    </source>
</evidence>
<keyword evidence="3" id="KW-1185">Reference proteome</keyword>
<gene>
    <name evidence="2" type="ORF">RM445_00495</name>
</gene>
<sequence>MAFVLWLGAAVLLIISVALGRDEVPLLLRVIAATAGWAGGLVLLLAIAHSLRARLVVALRRQLISISGPSMIQAMAPRVVLDSLLSKTLGNRHGYQEIITALLGGPGRDLFGGDTVVSRRTSVHLKIESVTDTECINYFTWTHEYSGVRNSHKLVIFATSDREIASLVLTERTYPLYEVWLVEEENLEDFIPALQESLRVGVTYVDAAGRRHVVEPRAQRGEEVVFRYYDQFLRLPDYIDRKNLRMVQLDLHDLADEDHVVKSVETLTVRASSVESFDLGYLMWSPPHPCFVRSVTFDISRLARPGQDLVHLVLLSTVKGAGLPMNRWQPLKDQIEVPVDSWMLSGHNVTLLYRPTTSAESPDAACTD</sequence>
<feature type="transmembrane region" description="Helical" evidence="1">
    <location>
        <begin position="30"/>
        <end position="51"/>
    </location>
</feature>
<protein>
    <submittedName>
        <fullName evidence="2">Uncharacterized protein</fullName>
    </submittedName>
</protein>
<keyword evidence="1" id="KW-0472">Membrane</keyword>
<dbReference type="Proteomes" id="UP001183202">
    <property type="component" value="Unassembled WGS sequence"/>
</dbReference>
<organism evidence="2 3">
    <name type="scientific">Pseudonocardia charpentierae</name>
    <dbReference type="NCBI Taxonomy" id="3075545"/>
    <lineage>
        <taxon>Bacteria</taxon>
        <taxon>Bacillati</taxon>
        <taxon>Actinomycetota</taxon>
        <taxon>Actinomycetes</taxon>
        <taxon>Pseudonocardiales</taxon>
        <taxon>Pseudonocardiaceae</taxon>
        <taxon>Pseudonocardia</taxon>
    </lineage>
</organism>
<evidence type="ECO:0000313" key="2">
    <source>
        <dbReference type="EMBL" id="MDT0348000.1"/>
    </source>
</evidence>
<evidence type="ECO:0000256" key="1">
    <source>
        <dbReference type="SAM" id="Phobius"/>
    </source>
</evidence>
<keyword evidence="1" id="KW-1133">Transmembrane helix</keyword>
<dbReference type="RefSeq" id="WP_311553901.1">
    <property type="nucleotide sequence ID" value="NZ_JAVREJ010000001.1"/>
</dbReference>
<accession>A0ABU2N288</accession>
<keyword evidence="1" id="KW-0812">Transmembrane</keyword>
<name>A0ABU2N288_9PSEU</name>
<dbReference type="EMBL" id="JAVREJ010000001">
    <property type="protein sequence ID" value="MDT0348000.1"/>
    <property type="molecule type" value="Genomic_DNA"/>
</dbReference>
<comment type="caution">
    <text evidence="2">The sequence shown here is derived from an EMBL/GenBank/DDBJ whole genome shotgun (WGS) entry which is preliminary data.</text>
</comment>